<feature type="transmembrane region" description="Helical" evidence="7">
    <location>
        <begin position="122"/>
        <end position="144"/>
    </location>
</feature>
<dbReference type="GO" id="GO:0005886">
    <property type="term" value="C:plasma membrane"/>
    <property type="evidence" value="ECO:0007669"/>
    <property type="project" value="UniProtKB-SubCell"/>
</dbReference>
<dbReference type="AlphaFoldDB" id="A0A096P8D2"/>
<keyword evidence="4 7" id="KW-0812">Transmembrane</keyword>
<sequence length="406" mass="42196">MRASVSANACARPNLAERTRGSRRGRGFLTSARAKSSSVAAVVVKARTANASRWVSPHATWTASRTARSRTRAVRASAVLTGEGDQEERDRNAGRLLLVSVAAMYGTLSVCLKMVFETAGAPTAGVLGGIRGLMTVLCFTPMLLAKGSKGGPEYTQGAGFWRAACELALWNLGNQGLCNVALLFTDATRVSFFTQASIAFTPFIASIGGDKVRRMTWLGCVLAFVGVAVLGMDGGASTELAGFASSFNFGDLLSIAGAASYSMYVYRIGHFAKAGFYGQGLQVWKNAFLAAMYGGWALYDIFAFSSGVPGAAVPFAAWGNLKIWALLAFSAVIPGCLADLTQSKGQETVSASESSVLLAGEPLFAALFGAITLGEFLGPMGYAGGSLIVLGGLVASGVFGSKKVEA</sequence>
<feature type="domain" description="EamA" evidence="8">
    <location>
        <begin position="94"/>
        <end position="230"/>
    </location>
</feature>
<keyword evidence="10" id="KW-1185">Reference proteome</keyword>
<evidence type="ECO:0000259" key="8">
    <source>
        <dbReference type="Pfam" id="PF00892"/>
    </source>
</evidence>
<dbReference type="SUPFAM" id="SSF103481">
    <property type="entry name" value="Multidrug resistance efflux transporter EmrE"/>
    <property type="match status" value="2"/>
</dbReference>
<dbReference type="InterPro" id="IPR000620">
    <property type="entry name" value="EamA_dom"/>
</dbReference>
<feature type="transmembrane region" description="Helical" evidence="7">
    <location>
        <begin position="215"/>
        <end position="232"/>
    </location>
</feature>
<comment type="subcellular location">
    <subcellularLocation>
        <location evidence="1">Cell membrane</location>
        <topology evidence="1">Multi-pass membrane protein</topology>
    </subcellularLocation>
</comment>
<dbReference type="PANTHER" id="PTHR42920">
    <property type="entry name" value="OS03G0707200 PROTEIN-RELATED"/>
    <property type="match status" value="1"/>
</dbReference>
<accession>A0A096P8D2</accession>
<evidence type="ECO:0000313" key="10">
    <source>
        <dbReference type="Proteomes" id="UP000009170"/>
    </source>
</evidence>
<reference evidence="10" key="1">
    <citation type="journal article" date="2006" name="Proc. Natl. Acad. Sci. U.S.A.">
        <title>Genome analysis of the smallest free-living eukaryote Ostreococcus tauri unveils many unique features.</title>
        <authorList>
            <person name="Derelle E."/>
            <person name="Ferraz C."/>
            <person name="Rombauts S."/>
            <person name="Rouze P."/>
            <person name="Worden A.Z."/>
            <person name="Robbens S."/>
            <person name="Partensky F."/>
            <person name="Degroeve S."/>
            <person name="Echeynie S."/>
            <person name="Cooke R."/>
            <person name="Saeys Y."/>
            <person name="Wuyts J."/>
            <person name="Jabbari K."/>
            <person name="Bowler C."/>
            <person name="Panaud O."/>
            <person name="Piegu B."/>
            <person name="Ball S.G."/>
            <person name="Ral J.-P."/>
            <person name="Bouget F.-Y."/>
            <person name="Piganeau G."/>
            <person name="De Baets B."/>
            <person name="Picard A."/>
            <person name="Delseny M."/>
            <person name="Demaille J."/>
            <person name="Van de Peer Y."/>
            <person name="Moreau H."/>
        </authorList>
    </citation>
    <scope>NUCLEOTIDE SEQUENCE [LARGE SCALE GENOMIC DNA]</scope>
    <source>
        <strain evidence="10">OTTH 0595 / CCAP 157/2 / RCC745</strain>
    </source>
</reference>
<evidence type="ECO:0000256" key="1">
    <source>
        <dbReference type="ARBA" id="ARBA00004651"/>
    </source>
</evidence>
<dbReference type="PANTHER" id="PTHR42920:SF5">
    <property type="entry name" value="EAMA DOMAIN-CONTAINING PROTEIN"/>
    <property type="match status" value="1"/>
</dbReference>
<feature type="transmembrane region" description="Helical" evidence="7">
    <location>
        <begin position="323"/>
        <end position="342"/>
    </location>
</feature>
<feature type="transmembrane region" description="Helical" evidence="7">
    <location>
        <begin position="287"/>
        <end position="317"/>
    </location>
</feature>
<evidence type="ECO:0000256" key="3">
    <source>
        <dbReference type="ARBA" id="ARBA00022475"/>
    </source>
</evidence>
<organism evidence="9 10">
    <name type="scientific">Ostreococcus tauri</name>
    <name type="common">Marine green alga</name>
    <dbReference type="NCBI Taxonomy" id="70448"/>
    <lineage>
        <taxon>Eukaryota</taxon>
        <taxon>Viridiplantae</taxon>
        <taxon>Chlorophyta</taxon>
        <taxon>Mamiellophyceae</taxon>
        <taxon>Mamiellales</taxon>
        <taxon>Bathycoccaceae</taxon>
        <taxon>Ostreococcus</taxon>
    </lineage>
</organism>
<evidence type="ECO:0000256" key="7">
    <source>
        <dbReference type="SAM" id="Phobius"/>
    </source>
</evidence>
<dbReference type="EMBL" id="CAID01000017">
    <property type="protein sequence ID" value="CEG00540.1"/>
    <property type="molecule type" value="Genomic_DNA"/>
</dbReference>
<dbReference type="OrthoDB" id="2017960at2759"/>
<comment type="caution">
    <text evidence="9">The sequence shown here is derived from an EMBL/GenBank/DDBJ whole genome shotgun (WGS) entry which is preliminary data.</text>
</comment>
<dbReference type="Pfam" id="PF00892">
    <property type="entry name" value="EamA"/>
    <property type="match status" value="2"/>
</dbReference>
<evidence type="ECO:0000256" key="6">
    <source>
        <dbReference type="ARBA" id="ARBA00023136"/>
    </source>
</evidence>
<gene>
    <name evidence="9" type="ORF">OT_ostta17g00795</name>
</gene>
<dbReference type="InterPro" id="IPR051258">
    <property type="entry name" value="Diverse_Substrate_Transporter"/>
</dbReference>
<feature type="transmembrane region" description="Helical" evidence="7">
    <location>
        <begin position="380"/>
        <end position="400"/>
    </location>
</feature>
<dbReference type="KEGG" id="ota:OT_ostta17g00795"/>
<comment type="similarity">
    <text evidence="2">Belongs to the drug/metabolite transporter (DMT) superfamily. Plant drug/metabolite exporter (P-DME) (TC 2.A.7.4) family.</text>
</comment>
<evidence type="ECO:0000256" key="4">
    <source>
        <dbReference type="ARBA" id="ARBA00022692"/>
    </source>
</evidence>
<dbReference type="Proteomes" id="UP000009170">
    <property type="component" value="Unassembled WGS sequence"/>
</dbReference>
<feature type="domain" description="EamA" evidence="8">
    <location>
        <begin position="278"/>
        <end position="394"/>
    </location>
</feature>
<evidence type="ECO:0000313" key="9">
    <source>
        <dbReference type="EMBL" id="CEG00540.1"/>
    </source>
</evidence>
<protein>
    <submittedName>
        <fullName evidence="9">Drug/metabolite transporter</fullName>
    </submittedName>
</protein>
<dbReference type="GeneID" id="9831263"/>
<name>A0A096P8D2_OSTTA</name>
<keyword evidence="6 7" id="KW-0472">Membrane</keyword>
<evidence type="ECO:0000256" key="2">
    <source>
        <dbReference type="ARBA" id="ARBA00007635"/>
    </source>
</evidence>
<feature type="transmembrane region" description="Helical" evidence="7">
    <location>
        <begin position="244"/>
        <end position="266"/>
    </location>
</feature>
<dbReference type="RefSeq" id="XP_022840434.1">
    <property type="nucleotide sequence ID" value="XM_022984061.1"/>
</dbReference>
<reference evidence="9 10" key="2">
    <citation type="journal article" date="2014" name="BMC Genomics">
        <title>An improved genome of the model marine alga Ostreococcus tauri unfolds by assessing Illumina de novo assemblies.</title>
        <authorList>
            <person name="Blanc-Mathieu R."/>
            <person name="Verhelst B."/>
            <person name="Derelle E."/>
            <person name="Rombauts S."/>
            <person name="Bouget F.Y."/>
            <person name="Carre I."/>
            <person name="Chateau A."/>
            <person name="Eyre-Walker A."/>
            <person name="Grimsley N."/>
            <person name="Moreau H."/>
            <person name="Piegu B."/>
            <person name="Rivals E."/>
            <person name="Schackwitz W."/>
            <person name="Van de Peer Y."/>
            <person name="Piganeau G."/>
        </authorList>
    </citation>
    <scope>NUCLEOTIDE SEQUENCE [LARGE SCALE GENOMIC DNA]</scope>
    <source>
        <strain evidence="10">OTTH 0595 / CCAP 157/2 / RCC745</strain>
    </source>
</reference>
<keyword evidence="5 7" id="KW-1133">Transmembrane helix</keyword>
<feature type="transmembrane region" description="Helical" evidence="7">
    <location>
        <begin position="96"/>
        <end position="116"/>
    </location>
</feature>
<keyword evidence="3" id="KW-1003">Cell membrane</keyword>
<proteinExistence type="inferred from homology"/>
<feature type="transmembrane region" description="Helical" evidence="7">
    <location>
        <begin position="354"/>
        <end position="374"/>
    </location>
</feature>
<dbReference type="InterPro" id="IPR037185">
    <property type="entry name" value="EmrE-like"/>
</dbReference>
<dbReference type="InParanoid" id="A0A096P8D2"/>
<evidence type="ECO:0000256" key="5">
    <source>
        <dbReference type="ARBA" id="ARBA00022989"/>
    </source>
</evidence>